<proteinExistence type="predicted"/>
<sequence>MAEHLSQIKKTASLPDLTKVQPEEEDLFVPPTPPPRMSSSALGESGHFLTVAPYAMNLIHLQTALRAPAIAPAPDRAAALVTMASMPPTQIWVSGVGIRPRSSASYWVATGHYVFGSDHKELTWEELLAEDDNTRAGKAEQDTDPRRSEGGGEGEEQWKGNKRPEGYHRGGRRKRREEAVVKKQNELQ</sequence>
<protein>
    <submittedName>
        <fullName evidence="2">Uncharacterized protein</fullName>
    </submittedName>
</protein>
<feature type="region of interest" description="Disordered" evidence="1">
    <location>
        <begin position="131"/>
        <end position="188"/>
    </location>
</feature>
<organism evidence="2 3">
    <name type="scientific">Rhizodiscina lignyota</name>
    <dbReference type="NCBI Taxonomy" id="1504668"/>
    <lineage>
        <taxon>Eukaryota</taxon>
        <taxon>Fungi</taxon>
        <taxon>Dikarya</taxon>
        <taxon>Ascomycota</taxon>
        <taxon>Pezizomycotina</taxon>
        <taxon>Dothideomycetes</taxon>
        <taxon>Pleosporomycetidae</taxon>
        <taxon>Aulographales</taxon>
        <taxon>Rhizodiscinaceae</taxon>
        <taxon>Rhizodiscina</taxon>
    </lineage>
</organism>
<comment type="caution">
    <text evidence="2">The sequence shown here is derived from an EMBL/GenBank/DDBJ whole genome shotgun (WGS) entry which is preliminary data.</text>
</comment>
<feature type="compositionally biased region" description="Basic and acidic residues" evidence="1">
    <location>
        <begin position="176"/>
        <end position="188"/>
    </location>
</feature>
<keyword evidence="3" id="KW-1185">Reference proteome</keyword>
<evidence type="ECO:0000256" key="1">
    <source>
        <dbReference type="SAM" id="MobiDB-lite"/>
    </source>
</evidence>
<accession>A0A9P4IGI1</accession>
<dbReference type="Proteomes" id="UP000799772">
    <property type="component" value="Unassembled WGS sequence"/>
</dbReference>
<dbReference type="AlphaFoldDB" id="A0A9P4IGI1"/>
<reference evidence="2" key="1">
    <citation type="journal article" date="2020" name="Stud. Mycol.">
        <title>101 Dothideomycetes genomes: a test case for predicting lifestyles and emergence of pathogens.</title>
        <authorList>
            <person name="Haridas S."/>
            <person name="Albert R."/>
            <person name="Binder M."/>
            <person name="Bloem J."/>
            <person name="Labutti K."/>
            <person name="Salamov A."/>
            <person name="Andreopoulos B."/>
            <person name="Baker S."/>
            <person name="Barry K."/>
            <person name="Bills G."/>
            <person name="Bluhm B."/>
            <person name="Cannon C."/>
            <person name="Castanera R."/>
            <person name="Culley D."/>
            <person name="Daum C."/>
            <person name="Ezra D."/>
            <person name="Gonzalez J."/>
            <person name="Henrissat B."/>
            <person name="Kuo A."/>
            <person name="Liang C."/>
            <person name="Lipzen A."/>
            <person name="Lutzoni F."/>
            <person name="Magnuson J."/>
            <person name="Mondo S."/>
            <person name="Nolan M."/>
            <person name="Ohm R."/>
            <person name="Pangilinan J."/>
            <person name="Park H.-J."/>
            <person name="Ramirez L."/>
            <person name="Alfaro M."/>
            <person name="Sun H."/>
            <person name="Tritt A."/>
            <person name="Yoshinaga Y."/>
            <person name="Zwiers L.-H."/>
            <person name="Turgeon B."/>
            <person name="Goodwin S."/>
            <person name="Spatafora J."/>
            <person name="Crous P."/>
            <person name="Grigoriev I."/>
        </authorList>
    </citation>
    <scope>NUCLEOTIDE SEQUENCE</scope>
    <source>
        <strain evidence="2">CBS 133067</strain>
    </source>
</reference>
<feature type="region of interest" description="Disordered" evidence="1">
    <location>
        <begin position="1"/>
        <end position="41"/>
    </location>
</feature>
<dbReference type="EMBL" id="ML978123">
    <property type="protein sequence ID" value="KAF2101165.1"/>
    <property type="molecule type" value="Genomic_DNA"/>
</dbReference>
<name>A0A9P4IGI1_9PEZI</name>
<feature type="compositionally biased region" description="Basic and acidic residues" evidence="1">
    <location>
        <begin position="132"/>
        <end position="168"/>
    </location>
</feature>
<evidence type="ECO:0000313" key="2">
    <source>
        <dbReference type="EMBL" id="KAF2101165.1"/>
    </source>
</evidence>
<gene>
    <name evidence="2" type="ORF">NA57DRAFT_72608</name>
</gene>
<evidence type="ECO:0000313" key="3">
    <source>
        <dbReference type="Proteomes" id="UP000799772"/>
    </source>
</evidence>